<evidence type="ECO:0000313" key="1">
    <source>
        <dbReference type="EMBL" id="GIZ04676.1"/>
    </source>
</evidence>
<gene>
    <name evidence="1" type="primary">AVEN_212024_1</name>
    <name evidence="1" type="ORF">CEXT_756801</name>
</gene>
<sequence>MEFEEKQDAFQHLEPDGVLGNKSSKFAKENKHGIYGDETFLETPISIFQTNLKFYPNGLQDVSNAQSSTFNYKEDNGTSAEDTKNTIYLKSMKILPLSYDDEHKLISGIQGTKAFNHIMPEKKKFGKLKDGSSKKCKVDHSIARKIQNLNERFTHVSVFVQETDDIFSLQVLTTLTITFVRTCSYIYLYISSEWKNLDPNAGLSIVTQIFLISWLLDQ</sequence>
<organism evidence="1 2">
    <name type="scientific">Caerostris extrusa</name>
    <name type="common">Bark spider</name>
    <name type="synonym">Caerostris bankana</name>
    <dbReference type="NCBI Taxonomy" id="172846"/>
    <lineage>
        <taxon>Eukaryota</taxon>
        <taxon>Metazoa</taxon>
        <taxon>Ecdysozoa</taxon>
        <taxon>Arthropoda</taxon>
        <taxon>Chelicerata</taxon>
        <taxon>Arachnida</taxon>
        <taxon>Araneae</taxon>
        <taxon>Araneomorphae</taxon>
        <taxon>Entelegynae</taxon>
        <taxon>Araneoidea</taxon>
        <taxon>Araneidae</taxon>
        <taxon>Caerostris</taxon>
    </lineage>
</organism>
<protein>
    <submittedName>
        <fullName evidence="1">Uncharacterized protein</fullName>
    </submittedName>
</protein>
<reference evidence="1 2" key="1">
    <citation type="submission" date="2021-06" db="EMBL/GenBank/DDBJ databases">
        <title>Caerostris extrusa draft genome.</title>
        <authorList>
            <person name="Kono N."/>
            <person name="Arakawa K."/>
        </authorList>
    </citation>
    <scope>NUCLEOTIDE SEQUENCE [LARGE SCALE GENOMIC DNA]</scope>
</reference>
<proteinExistence type="predicted"/>
<evidence type="ECO:0000313" key="2">
    <source>
        <dbReference type="Proteomes" id="UP001054945"/>
    </source>
</evidence>
<dbReference type="EMBL" id="BPLR01001780">
    <property type="protein sequence ID" value="GIZ04676.1"/>
    <property type="molecule type" value="Genomic_DNA"/>
</dbReference>
<keyword evidence="2" id="KW-1185">Reference proteome</keyword>
<name>A0AAV4YE52_CAEEX</name>
<accession>A0AAV4YE52</accession>
<dbReference type="Proteomes" id="UP001054945">
    <property type="component" value="Unassembled WGS sequence"/>
</dbReference>
<dbReference type="AlphaFoldDB" id="A0AAV4YE52"/>
<comment type="caution">
    <text evidence="1">The sequence shown here is derived from an EMBL/GenBank/DDBJ whole genome shotgun (WGS) entry which is preliminary data.</text>
</comment>